<evidence type="ECO:0000313" key="2">
    <source>
        <dbReference type="EMBL" id="RTR03902.1"/>
    </source>
</evidence>
<feature type="transmembrane region" description="Helical" evidence="1">
    <location>
        <begin position="7"/>
        <end position="27"/>
    </location>
</feature>
<dbReference type="AlphaFoldDB" id="A0A3S0JA91"/>
<evidence type="ECO:0000256" key="1">
    <source>
        <dbReference type="SAM" id="Phobius"/>
    </source>
</evidence>
<dbReference type="RefSeq" id="WP_126483671.1">
    <property type="nucleotide sequence ID" value="NZ_RXNS01000008.1"/>
</dbReference>
<organism evidence="2 3">
    <name type="scientific">Halomonas nitroreducens</name>
    <dbReference type="NCBI Taxonomy" id="447425"/>
    <lineage>
        <taxon>Bacteria</taxon>
        <taxon>Pseudomonadati</taxon>
        <taxon>Pseudomonadota</taxon>
        <taxon>Gammaproteobacteria</taxon>
        <taxon>Oceanospirillales</taxon>
        <taxon>Halomonadaceae</taxon>
        <taxon>Halomonas</taxon>
    </lineage>
</organism>
<keyword evidence="1" id="KW-0812">Transmembrane</keyword>
<dbReference type="EMBL" id="RXNS01000008">
    <property type="protein sequence ID" value="RTR03902.1"/>
    <property type="molecule type" value="Genomic_DNA"/>
</dbReference>
<comment type="caution">
    <text evidence="2">The sequence shown here is derived from an EMBL/GenBank/DDBJ whole genome shotgun (WGS) entry which is preliminary data.</text>
</comment>
<evidence type="ECO:0000313" key="3">
    <source>
        <dbReference type="Proteomes" id="UP000267400"/>
    </source>
</evidence>
<reference evidence="2 3" key="1">
    <citation type="submission" date="2018-12" db="EMBL/GenBank/DDBJ databases">
        <authorList>
            <person name="Yu L."/>
        </authorList>
    </citation>
    <scope>NUCLEOTIDE SEQUENCE [LARGE SCALE GENOMIC DNA]</scope>
    <source>
        <strain evidence="2 3">11S</strain>
    </source>
</reference>
<proteinExistence type="predicted"/>
<dbReference type="Proteomes" id="UP000267400">
    <property type="component" value="Unassembled WGS sequence"/>
</dbReference>
<name>A0A3S0JA91_9GAMM</name>
<sequence length="95" mass="10332">MQDAFDFIGQAFGQFIHYLVDALLGFFGGLDDAVSGFIQGTSDTLGIAPSLLSLLVLAFGLWLLWKAVRAIMRQAIIVALIWAFLGATVLSWLIN</sequence>
<feature type="transmembrane region" description="Helical" evidence="1">
    <location>
        <begin position="47"/>
        <end position="64"/>
    </location>
</feature>
<accession>A0A3S0JA91</accession>
<gene>
    <name evidence="2" type="ORF">EKG36_10135</name>
</gene>
<dbReference type="OrthoDB" id="7361737at2"/>
<protein>
    <submittedName>
        <fullName evidence="2">Uncharacterized protein</fullName>
    </submittedName>
</protein>
<feature type="transmembrane region" description="Helical" evidence="1">
    <location>
        <begin position="76"/>
        <end position="94"/>
    </location>
</feature>
<keyword evidence="1" id="KW-0472">Membrane</keyword>
<keyword evidence="1" id="KW-1133">Transmembrane helix</keyword>
<keyword evidence="3" id="KW-1185">Reference proteome</keyword>